<reference evidence="2" key="1">
    <citation type="submission" date="2025-08" db="UniProtKB">
        <authorList>
            <consortium name="RefSeq"/>
        </authorList>
    </citation>
    <scope>IDENTIFICATION</scope>
    <source>
        <tissue evidence="2">Liver</tissue>
    </source>
</reference>
<dbReference type="Proteomes" id="UP000245341">
    <property type="component" value="Unplaced"/>
</dbReference>
<dbReference type="GeneID" id="102729803"/>
<name>A0A7F8Q6L1_LEPWE</name>
<evidence type="ECO:0000313" key="2">
    <source>
        <dbReference type="RefSeq" id="XP_030875998.1"/>
    </source>
</evidence>
<keyword evidence="1" id="KW-1185">Reference proteome</keyword>
<dbReference type="RefSeq" id="XP_030875998.1">
    <property type="nucleotide sequence ID" value="XM_031020138.1"/>
</dbReference>
<dbReference type="AlphaFoldDB" id="A0A7F8Q6L1"/>
<dbReference type="OrthoDB" id="9808409at2759"/>
<dbReference type="CTD" id="195977"/>
<gene>
    <name evidence="2" type="primary">ANTXRL</name>
</gene>
<protein>
    <submittedName>
        <fullName evidence="2">Anthrax toxin receptor-like</fullName>
    </submittedName>
</protein>
<proteinExistence type="predicted"/>
<accession>A0A7F8Q6L1</accession>
<organism evidence="1 2">
    <name type="scientific">Leptonychotes weddellii</name>
    <name type="common">Weddell seal</name>
    <name type="synonym">Otaria weddellii</name>
    <dbReference type="NCBI Taxonomy" id="9713"/>
    <lineage>
        <taxon>Eukaryota</taxon>
        <taxon>Metazoa</taxon>
        <taxon>Chordata</taxon>
        <taxon>Craniata</taxon>
        <taxon>Vertebrata</taxon>
        <taxon>Euteleostomi</taxon>
        <taxon>Mammalia</taxon>
        <taxon>Eutheria</taxon>
        <taxon>Laurasiatheria</taxon>
        <taxon>Carnivora</taxon>
        <taxon>Caniformia</taxon>
        <taxon>Pinnipedia</taxon>
        <taxon>Phocidae</taxon>
        <taxon>Monachinae</taxon>
        <taxon>Lobodontini</taxon>
        <taxon>Leptonychotes</taxon>
    </lineage>
</organism>
<evidence type="ECO:0000313" key="1">
    <source>
        <dbReference type="Proteomes" id="UP000245341"/>
    </source>
</evidence>
<dbReference type="KEGG" id="lww:102729803"/>
<sequence length="87" mass="9962">MCPGHIIETDKQKVIVRYSMDGGNSFLGKMVFQGNDCTDKEPPPVEKIERESETCIQTCNMVIVPCCRYQQDNVRHIEGDDVYGKRH</sequence>